<sequence>MENRSSTTNAPSTRSKEDQTHETTGYSLLCNSLSHPDSLRPHPPPRLPQQPSTHTLLRHRSSKPKHRESRNGLHSKRRSRRCGKLHKPKQEKQYRLQLHNVRALLLQHTHSNPAHRAIHCSKGNVHVHELPSREQPSPDSNDSEPGVAASARYWSCVVEPERNVSRSLERWVVNEILLLVAHTLQHLFEEPSFRVHASKKMHYKTLAIFLRLKHNTIFLFDAFDDYICKYILLYCFHIFFLLHLEIKQNFA</sequence>
<accession>A0ABC8LYB2</accession>
<evidence type="ECO:0000313" key="2">
    <source>
        <dbReference type="EMBL" id="CAH8388895.1"/>
    </source>
</evidence>
<keyword evidence="3" id="KW-1185">Reference proteome</keyword>
<dbReference type="AlphaFoldDB" id="A0ABC8LYB2"/>
<dbReference type="Proteomes" id="UP001642260">
    <property type="component" value="Unassembled WGS sequence"/>
</dbReference>
<feature type="compositionally biased region" description="Polar residues" evidence="1">
    <location>
        <begin position="22"/>
        <end position="31"/>
    </location>
</feature>
<protein>
    <submittedName>
        <fullName evidence="2">Uncharacterized protein</fullName>
    </submittedName>
</protein>
<comment type="caution">
    <text evidence="2">The sequence shown here is derived from an EMBL/GenBank/DDBJ whole genome shotgun (WGS) entry which is preliminary data.</text>
</comment>
<feature type="compositionally biased region" description="Polar residues" evidence="1">
    <location>
        <begin position="1"/>
        <end position="13"/>
    </location>
</feature>
<gene>
    <name evidence="2" type="ORF">ERUC_LOCUS41378</name>
</gene>
<evidence type="ECO:0000313" key="3">
    <source>
        <dbReference type="Proteomes" id="UP001642260"/>
    </source>
</evidence>
<organism evidence="2 3">
    <name type="scientific">Eruca vesicaria subsp. sativa</name>
    <name type="common">Garden rocket</name>
    <name type="synonym">Eruca sativa</name>
    <dbReference type="NCBI Taxonomy" id="29727"/>
    <lineage>
        <taxon>Eukaryota</taxon>
        <taxon>Viridiplantae</taxon>
        <taxon>Streptophyta</taxon>
        <taxon>Embryophyta</taxon>
        <taxon>Tracheophyta</taxon>
        <taxon>Spermatophyta</taxon>
        <taxon>Magnoliopsida</taxon>
        <taxon>eudicotyledons</taxon>
        <taxon>Gunneridae</taxon>
        <taxon>Pentapetalae</taxon>
        <taxon>rosids</taxon>
        <taxon>malvids</taxon>
        <taxon>Brassicales</taxon>
        <taxon>Brassicaceae</taxon>
        <taxon>Brassiceae</taxon>
        <taxon>Eruca</taxon>
    </lineage>
</organism>
<dbReference type="EMBL" id="CAKOAT010819597">
    <property type="protein sequence ID" value="CAH8388895.1"/>
    <property type="molecule type" value="Genomic_DNA"/>
</dbReference>
<feature type="region of interest" description="Disordered" evidence="1">
    <location>
        <begin position="1"/>
        <end position="92"/>
    </location>
</feature>
<proteinExistence type="predicted"/>
<evidence type="ECO:0000256" key="1">
    <source>
        <dbReference type="SAM" id="MobiDB-lite"/>
    </source>
</evidence>
<reference evidence="2 3" key="1">
    <citation type="submission" date="2022-03" db="EMBL/GenBank/DDBJ databases">
        <authorList>
            <person name="Macdonald S."/>
            <person name="Ahmed S."/>
            <person name="Newling K."/>
        </authorList>
    </citation>
    <scope>NUCLEOTIDE SEQUENCE [LARGE SCALE GENOMIC DNA]</scope>
</reference>
<feature type="compositionally biased region" description="Basic residues" evidence="1">
    <location>
        <begin position="56"/>
        <end position="87"/>
    </location>
</feature>
<name>A0ABC8LYB2_ERUVS</name>